<organism evidence="1 2">
    <name type="scientific">Agromyces agglutinans</name>
    <dbReference type="NCBI Taxonomy" id="2662258"/>
    <lineage>
        <taxon>Bacteria</taxon>
        <taxon>Bacillati</taxon>
        <taxon>Actinomycetota</taxon>
        <taxon>Actinomycetes</taxon>
        <taxon>Micrococcales</taxon>
        <taxon>Microbacteriaceae</taxon>
        <taxon>Agromyces</taxon>
    </lineage>
</organism>
<dbReference type="Pfam" id="PF13196">
    <property type="entry name" value="DUF4012"/>
    <property type="match status" value="1"/>
</dbReference>
<gene>
    <name evidence="1" type="ORF">GE115_11285</name>
</gene>
<accession>A0A6I2F849</accession>
<keyword evidence="2" id="KW-1185">Reference proteome</keyword>
<dbReference type="Proteomes" id="UP000431080">
    <property type="component" value="Unassembled WGS sequence"/>
</dbReference>
<dbReference type="EMBL" id="WJIF01000006">
    <property type="protein sequence ID" value="MRG60444.1"/>
    <property type="molecule type" value="Genomic_DNA"/>
</dbReference>
<proteinExistence type="predicted"/>
<comment type="caution">
    <text evidence="1">The sequence shown here is derived from an EMBL/GenBank/DDBJ whole genome shotgun (WGS) entry which is preliminary data.</text>
</comment>
<dbReference type="AlphaFoldDB" id="A0A6I2F849"/>
<dbReference type="InterPro" id="IPR025101">
    <property type="entry name" value="DUF4012"/>
</dbReference>
<evidence type="ECO:0000313" key="1">
    <source>
        <dbReference type="EMBL" id="MRG60444.1"/>
    </source>
</evidence>
<sequence>MNELQDAKSAAADLASAISSRDLPAASAAAGALAESAREAERLTGDPVWGGVSALPWLGDDLAAAHTLAEAVAEVASEAVVPLSAAGDRLLEFGVRDGAVDLSSLSELEGVATHAAAAVRDARRSVDSIDDEGLVGPLAEATGELRSVLHEASPMLDTLEQASRLLPPMLGADGPRTILALFQNNAELRTGGGIVGAAGVLHVDDGRLTFEPVTATDVRPAAEPVLPLPAADTTLYGPQLGRFIQNATATPDFELSGRLAAEMWRQHRGERIDAVVAIDPMVLAAVLRATGPIAHADGEELSASTVAERLMVDAYRRFSTDDEQNAYFQSVASTMFDALTGDDVSVPDLLTALTDAAEEGRISVWSRHADEQAIFADTTLGGPDARQRALGDAGYAVYLNDRSGGKLGPYLDVSVEAVSIADDGSAPRVEVVVSLQNRLTVGDVDALPSRVTNEGRFGIAPGVIAGNVSVYSPPGTLDGGVVRDDRPTGHQAVALDDGRLVQNVGIDLAPGERATLRFRFIPTDGAAAPSVQVTPGLVLGDR</sequence>
<evidence type="ECO:0000313" key="2">
    <source>
        <dbReference type="Proteomes" id="UP000431080"/>
    </source>
</evidence>
<reference evidence="1 2" key="1">
    <citation type="submission" date="2019-10" db="EMBL/GenBank/DDBJ databases">
        <authorList>
            <person name="Nie G."/>
            <person name="Ming H."/>
            <person name="Yi B."/>
        </authorList>
    </citation>
    <scope>NUCLEOTIDE SEQUENCE [LARGE SCALE GENOMIC DNA]</scope>
    <source>
        <strain evidence="1 2">CFH 90414</strain>
    </source>
</reference>
<protein>
    <submittedName>
        <fullName evidence="1">DUF4012 domain-containing protein</fullName>
    </submittedName>
</protein>
<name>A0A6I2F849_9MICO</name>
<dbReference type="RefSeq" id="WP_153684906.1">
    <property type="nucleotide sequence ID" value="NZ_WJIF01000006.1"/>
</dbReference>